<dbReference type="EMBL" id="JARJLG010000021">
    <property type="protein sequence ID" value="KAJ7771264.1"/>
    <property type="molecule type" value="Genomic_DNA"/>
</dbReference>
<sequence>MQARIQRIIFRGRGSGQVRNGTKHSRQTPEEDGLLRSSKNGKIFVRISLEGGVVGKDKVFPFLCIANQDNTADLLASITCQQHVWRDPDLAVGFILSGTMLDPAMSTIHIVFGLTDTASALSLAQFILNLSPHFTSVLACAKEHAKLNSGTRPLMIGDWTTCSRVVEWLRHVELIKPRENKSHHGASKNKANTKIRTPPYMSFAPGDRQYWQHTIMEALWMCVPHNQAEYEDQECH</sequence>
<evidence type="ECO:0000313" key="2">
    <source>
        <dbReference type="Proteomes" id="UP001215280"/>
    </source>
</evidence>
<comment type="caution">
    <text evidence="1">The sequence shown here is derived from an EMBL/GenBank/DDBJ whole genome shotgun (WGS) entry which is preliminary data.</text>
</comment>
<dbReference type="Proteomes" id="UP001215280">
    <property type="component" value="Unassembled WGS sequence"/>
</dbReference>
<evidence type="ECO:0000313" key="1">
    <source>
        <dbReference type="EMBL" id="KAJ7771264.1"/>
    </source>
</evidence>
<accession>A0AAD7JSQ5</accession>
<organism evidence="1 2">
    <name type="scientific">Mycena maculata</name>
    <dbReference type="NCBI Taxonomy" id="230809"/>
    <lineage>
        <taxon>Eukaryota</taxon>
        <taxon>Fungi</taxon>
        <taxon>Dikarya</taxon>
        <taxon>Basidiomycota</taxon>
        <taxon>Agaricomycotina</taxon>
        <taxon>Agaricomycetes</taxon>
        <taxon>Agaricomycetidae</taxon>
        <taxon>Agaricales</taxon>
        <taxon>Marasmiineae</taxon>
        <taxon>Mycenaceae</taxon>
        <taxon>Mycena</taxon>
    </lineage>
</organism>
<name>A0AAD7JSQ5_9AGAR</name>
<dbReference type="AlphaFoldDB" id="A0AAD7JSQ5"/>
<reference evidence="1" key="1">
    <citation type="submission" date="2023-03" db="EMBL/GenBank/DDBJ databases">
        <title>Massive genome expansion in bonnet fungi (Mycena s.s.) driven by repeated elements and novel gene families across ecological guilds.</title>
        <authorList>
            <consortium name="Lawrence Berkeley National Laboratory"/>
            <person name="Harder C.B."/>
            <person name="Miyauchi S."/>
            <person name="Viragh M."/>
            <person name="Kuo A."/>
            <person name="Thoen E."/>
            <person name="Andreopoulos B."/>
            <person name="Lu D."/>
            <person name="Skrede I."/>
            <person name="Drula E."/>
            <person name="Henrissat B."/>
            <person name="Morin E."/>
            <person name="Kohler A."/>
            <person name="Barry K."/>
            <person name="LaButti K."/>
            <person name="Morin E."/>
            <person name="Salamov A."/>
            <person name="Lipzen A."/>
            <person name="Mereny Z."/>
            <person name="Hegedus B."/>
            <person name="Baldrian P."/>
            <person name="Stursova M."/>
            <person name="Weitz H."/>
            <person name="Taylor A."/>
            <person name="Grigoriev I.V."/>
            <person name="Nagy L.G."/>
            <person name="Martin F."/>
            <person name="Kauserud H."/>
        </authorList>
    </citation>
    <scope>NUCLEOTIDE SEQUENCE</scope>
    <source>
        <strain evidence="1">CBHHK188m</strain>
    </source>
</reference>
<gene>
    <name evidence="1" type="ORF">DFH07DRAFT_768239</name>
</gene>
<keyword evidence="2" id="KW-1185">Reference proteome</keyword>
<protein>
    <submittedName>
        <fullName evidence="1">Uncharacterized protein</fullName>
    </submittedName>
</protein>
<proteinExistence type="predicted"/>